<feature type="non-terminal residue" evidence="1">
    <location>
        <position position="92"/>
    </location>
</feature>
<dbReference type="Pfam" id="PF11164">
    <property type="entry name" value="DUF2948"/>
    <property type="match status" value="1"/>
</dbReference>
<evidence type="ECO:0000313" key="1">
    <source>
        <dbReference type="EMBL" id="NGX99851.1"/>
    </source>
</evidence>
<gene>
    <name evidence="1" type="ORF">G4V63_33125</name>
</gene>
<name>A0A7C9VT00_9BRAD</name>
<dbReference type="InterPro" id="IPR021335">
    <property type="entry name" value="DUF2948"/>
</dbReference>
<evidence type="ECO:0000313" key="2">
    <source>
        <dbReference type="Proteomes" id="UP000480266"/>
    </source>
</evidence>
<dbReference type="Proteomes" id="UP000480266">
    <property type="component" value="Unassembled WGS sequence"/>
</dbReference>
<proteinExistence type="predicted"/>
<sequence length="92" mass="10387">MSQNKTAQQNTSRRKLAALDEDDLAVISAHIQDAAVVAGDILWRQSEKRLVVAMRRMDCEDILAGDCVPRRLISALRFDRVLSCQSREIDMT</sequence>
<accession>A0A7C9VT00</accession>
<dbReference type="AlphaFoldDB" id="A0A7C9VT00"/>
<organism evidence="1 2">
    <name type="scientific">Candidatus Afipia apatlaquensis</name>
    <dbReference type="NCBI Taxonomy" id="2712852"/>
    <lineage>
        <taxon>Bacteria</taxon>
        <taxon>Pseudomonadati</taxon>
        <taxon>Pseudomonadota</taxon>
        <taxon>Alphaproteobacteria</taxon>
        <taxon>Hyphomicrobiales</taxon>
        <taxon>Nitrobacteraceae</taxon>
        <taxon>Afipia</taxon>
    </lineage>
</organism>
<reference evidence="1" key="1">
    <citation type="submission" date="2020-02" db="EMBL/GenBank/DDBJ databases">
        <title>Draft genome sequence of Candidatus Afipia apatlaquensis IBT-C3, a potential strain for decolorization of textile dyes.</title>
        <authorList>
            <person name="Sanchez-Reyes A."/>
            <person name="Breton-Deval L."/>
            <person name="Mangelson H."/>
            <person name="Sanchez-Flores A."/>
        </authorList>
    </citation>
    <scope>NUCLEOTIDE SEQUENCE [LARGE SCALE GENOMIC DNA]</scope>
    <source>
        <strain evidence="1">IBT-C3</strain>
    </source>
</reference>
<keyword evidence="2" id="KW-1185">Reference proteome</keyword>
<dbReference type="EMBL" id="JAAMRR010001703">
    <property type="protein sequence ID" value="NGX99851.1"/>
    <property type="molecule type" value="Genomic_DNA"/>
</dbReference>
<comment type="caution">
    <text evidence="1">The sequence shown here is derived from an EMBL/GenBank/DDBJ whole genome shotgun (WGS) entry which is preliminary data.</text>
</comment>
<protein>
    <submittedName>
        <fullName evidence="1">DUF2948 family protein</fullName>
    </submittedName>
</protein>